<keyword evidence="4" id="KW-1185">Reference proteome</keyword>
<evidence type="ECO:0000259" key="2">
    <source>
        <dbReference type="Pfam" id="PF22725"/>
    </source>
</evidence>
<evidence type="ECO:0000313" key="3">
    <source>
        <dbReference type="EMBL" id="ETX02332.1"/>
    </source>
</evidence>
<comment type="caution">
    <text evidence="3">The sequence shown here is derived from an EMBL/GenBank/DDBJ whole genome shotgun (WGS) entry which is preliminary data.</text>
</comment>
<dbReference type="InterPro" id="IPR000683">
    <property type="entry name" value="Gfo/Idh/MocA-like_OxRdtase_N"/>
</dbReference>
<protein>
    <recommendedName>
        <fullName evidence="5">Gfo/Idh/MocA family oxidoreductase</fullName>
    </recommendedName>
</protein>
<dbReference type="InterPro" id="IPR051450">
    <property type="entry name" value="Gfo/Idh/MocA_Oxidoreductases"/>
</dbReference>
<dbReference type="PANTHER" id="PTHR43377:SF1">
    <property type="entry name" value="BILIVERDIN REDUCTASE A"/>
    <property type="match status" value="1"/>
</dbReference>
<reference evidence="3 4" key="1">
    <citation type="journal article" date="2014" name="Nature">
        <title>An environmental bacterial taxon with a large and distinct metabolic repertoire.</title>
        <authorList>
            <person name="Wilson M.C."/>
            <person name="Mori T."/>
            <person name="Ruckert C."/>
            <person name="Uria A.R."/>
            <person name="Helf M.J."/>
            <person name="Takada K."/>
            <person name="Gernert C."/>
            <person name="Steffens U.A."/>
            <person name="Heycke N."/>
            <person name="Schmitt S."/>
            <person name="Rinke C."/>
            <person name="Helfrich E.J."/>
            <person name="Brachmann A.O."/>
            <person name="Gurgui C."/>
            <person name="Wakimoto T."/>
            <person name="Kracht M."/>
            <person name="Crusemann M."/>
            <person name="Hentschel U."/>
            <person name="Abe I."/>
            <person name="Matsunaga S."/>
            <person name="Kalinowski J."/>
            <person name="Takeyama H."/>
            <person name="Piel J."/>
        </authorList>
    </citation>
    <scope>NUCLEOTIDE SEQUENCE [LARGE SCALE GENOMIC DNA]</scope>
    <source>
        <strain evidence="4">TSY1</strain>
    </source>
</reference>
<accession>W4LY99</accession>
<dbReference type="Pfam" id="PF22725">
    <property type="entry name" value="GFO_IDH_MocA_C3"/>
    <property type="match status" value="1"/>
</dbReference>
<sequence length="272" mass="30913">MSTIRFGLIGLGIHGERYARHIMRDIRGAELYAVCRQDPAKGEAYARQHNVRYYREYIDLISDPKVDAVVVVTPTVLNERICTTAAAAGKPVLVEKPLARNSREAINIVETVARSGSLFMVGHTLRFNSVVRAFEHYLDELGPIHTISMNQRLEPPERLWMDDFSEAGGGVILQTGIHMFDLLRYFSDDEVRRVYCETDRIVYEELEDSFVATMRLRQSQARCLIDAARYTESRSGRIELVGEQGQLVGDHVHGYGMFIRGRELTPLIFPPP</sequence>
<dbReference type="PANTHER" id="PTHR43377">
    <property type="entry name" value="BILIVERDIN REDUCTASE A"/>
    <property type="match status" value="1"/>
</dbReference>
<dbReference type="Proteomes" id="UP000019141">
    <property type="component" value="Unassembled WGS sequence"/>
</dbReference>
<dbReference type="EMBL" id="AZHW01000154">
    <property type="protein sequence ID" value="ETX02332.1"/>
    <property type="molecule type" value="Genomic_DNA"/>
</dbReference>
<dbReference type="AlphaFoldDB" id="W4LY99"/>
<dbReference type="InterPro" id="IPR055170">
    <property type="entry name" value="GFO_IDH_MocA-like_dom"/>
</dbReference>
<feature type="domain" description="Gfo/Idh/MocA-like oxidoreductase N-terminal" evidence="1">
    <location>
        <begin position="4"/>
        <end position="123"/>
    </location>
</feature>
<organism evidence="3 4">
    <name type="scientific">Entotheonella factor</name>
    <dbReference type="NCBI Taxonomy" id="1429438"/>
    <lineage>
        <taxon>Bacteria</taxon>
        <taxon>Pseudomonadati</taxon>
        <taxon>Nitrospinota/Tectimicrobiota group</taxon>
        <taxon>Candidatus Tectimicrobiota</taxon>
        <taxon>Candidatus Entotheonellia</taxon>
        <taxon>Candidatus Entotheonellales</taxon>
        <taxon>Candidatus Entotheonellaceae</taxon>
        <taxon>Candidatus Entotheonella</taxon>
    </lineage>
</organism>
<evidence type="ECO:0008006" key="5">
    <source>
        <dbReference type="Google" id="ProtNLM"/>
    </source>
</evidence>
<name>W4LY99_ENTF1</name>
<evidence type="ECO:0000259" key="1">
    <source>
        <dbReference type="Pfam" id="PF01408"/>
    </source>
</evidence>
<proteinExistence type="predicted"/>
<dbReference type="SUPFAM" id="SSF51735">
    <property type="entry name" value="NAD(P)-binding Rossmann-fold domains"/>
    <property type="match status" value="1"/>
</dbReference>
<dbReference type="Gene3D" id="3.40.50.720">
    <property type="entry name" value="NAD(P)-binding Rossmann-like Domain"/>
    <property type="match status" value="1"/>
</dbReference>
<dbReference type="InterPro" id="IPR036291">
    <property type="entry name" value="NAD(P)-bd_dom_sf"/>
</dbReference>
<dbReference type="SUPFAM" id="SSF55347">
    <property type="entry name" value="Glyceraldehyde-3-phosphate dehydrogenase-like, C-terminal domain"/>
    <property type="match status" value="1"/>
</dbReference>
<gene>
    <name evidence="3" type="ORF">ETSY1_03930</name>
</gene>
<dbReference type="Pfam" id="PF01408">
    <property type="entry name" value="GFO_IDH_MocA"/>
    <property type="match status" value="1"/>
</dbReference>
<dbReference type="HOGENOM" id="CLU_023194_1_3_7"/>
<feature type="domain" description="GFO/IDH/MocA-like oxidoreductase" evidence="2">
    <location>
        <begin position="140"/>
        <end position="247"/>
    </location>
</feature>
<dbReference type="GO" id="GO:0000166">
    <property type="term" value="F:nucleotide binding"/>
    <property type="evidence" value="ECO:0007669"/>
    <property type="project" value="InterPro"/>
</dbReference>
<evidence type="ECO:0000313" key="4">
    <source>
        <dbReference type="Proteomes" id="UP000019141"/>
    </source>
</evidence>
<dbReference type="Gene3D" id="3.30.360.10">
    <property type="entry name" value="Dihydrodipicolinate Reductase, domain 2"/>
    <property type="match status" value="1"/>
</dbReference>